<dbReference type="RefSeq" id="WP_007077701.1">
    <property type="nucleotide sequence ID" value="NZ_CM001024.1"/>
</dbReference>
<proteinExistence type="inferred from homology"/>
<keyword evidence="7 9" id="KW-1133">Transmembrane helix</keyword>
<dbReference type="PANTHER" id="PTHR30614:SF37">
    <property type="entry name" value="AMINO-ACID ABC TRANSPORTER PERMEASE PROTEIN YHDX-RELATED"/>
    <property type="match status" value="1"/>
</dbReference>
<dbReference type="NCBIfam" id="TIGR01726">
    <property type="entry name" value="HEQRo_perm_3TM"/>
    <property type="match status" value="1"/>
</dbReference>
<evidence type="ECO:0000313" key="12">
    <source>
        <dbReference type="Proteomes" id="UP000003111"/>
    </source>
</evidence>
<dbReference type="OrthoDB" id="3181282at2"/>
<evidence type="ECO:0000256" key="9">
    <source>
        <dbReference type="RuleBase" id="RU363032"/>
    </source>
</evidence>
<name>E2S9N9_9ACTN</name>
<dbReference type="InterPro" id="IPR010065">
    <property type="entry name" value="AA_ABC_transptr_permease_3TM"/>
</dbReference>
<keyword evidence="8 9" id="KW-0472">Membrane</keyword>
<evidence type="ECO:0000256" key="4">
    <source>
        <dbReference type="ARBA" id="ARBA00022475"/>
    </source>
</evidence>
<dbReference type="InterPro" id="IPR000515">
    <property type="entry name" value="MetI-like"/>
</dbReference>
<keyword evidence="3 9" id="KW-0813">Transport</keyword>
<sequence length="215" mass="22929">MDVLIDNVDQFWLGFTETVKLLLASSALALVVGVLIGVARVSPVSVLRRLGSVYVVLFRNTPLLVLILLTYYGLPRVGIDFGFFGNITLAMGVYTAAFVCEAIRSGINGVPIGQAEAARAIGMPFATTMSQVVLPQAVRLVVPPMASVFIALTKNTSLAATFGIAEATFRMNGMLRDNASERVMIFVGFAAGYIVIVAIISAAAAALERRWAVTR</sequence>
<evidence type="ECO:0000256" key="1">
    <source>
        <dbReference type="ARBA" id="ARBA00004651"/>
    </source>
</evidence>
<evidence type="ECO:0000259" key="10">
    <source>
        <dbReference type="PROSITE" id="PS50928"/>
    </source>
</evidence>
<comment type="subcellular location">
    <subcellularLocation>
        <location evidence="1 9">Cell membrane</location>
        <topology evidence="1 9">Multi-pass membrane protein</topology>
    </subcellularLocation>
</comment>
<dbReference type="PROSITE" id="PS50928">
    <property type="entry name" value="ABC_TM1"/>
    <property type="match status" value="1"/>
</dbReference>
<evidence type="ECO:0000256" key="2">
    <source>
        <dbReference type="ARBA" id="ARBA00010072"/>
    </source>
</evidence>
<dbReference type="GO" id="GO:0043190">
    <property type="term" value="C:ATP-binding cassette (ABC) transporter complex"/>
    <property type="evidence" value="ECO:0007669"/>
    <property type="project" value="InterPro"/>
</dbReference>
<accession>E2S9N9</accession>
<dbReference type="AlphaFoldDB" id="E2S9N9"/>
<dbReference type="PANTHER" id="PTHR30614">
    <property type="entry name" value="MEMBRANE COMPONENT OF AMINO ACID ABC TRANSPORTER"/>
    <property type="match status" value="1"/>
</dbReference>
<dbReference type="STRING" id="585531.HMPREF0063_10679"/>
<dbReference type="Proteomes" id="UP000003111">
    <property type="component" value="Unassembled WGS sequence"/>
</dbReference>
<dbReference type="CDD" id="cd06261">
    <property type="entry name" value="TM_PBP2"/>
    <property type="match status" value="1"/>
</dbReference>
<dbReference type="Gene3D" id="1.10.3720.10">
    <property type="entry name" value="MetI-like"/>
    <property type="match status" value="1"/>
</dbReference>
<dbReference type="GO" id="GO:0006865">
    <property type="term" value="P:amino acid transport"/>
    <property type="evidence" value="ECO:0007669"/>
    <property type="project" value="UniProtKB-KW"/>
</dbReference>
<comment type="caution">
    <text evidence="11">The sequence shown here is derived from an EMBL/GenBank/DDBJ whole genome shotgun (WGS) entry which is preliminary data.</text>
</comment>
<keyword evidence="5 9" id="KW-0812">Transmembrane</keyword>
<feature type="transmembrane region" description="Helical" evidence="9">
    <location>
        <begin position="21"/>
        <end position="41"/>
    </location>
</feature>
<organism evidence="11 12">
    <name type="scientific">Aeromicrobium marinum DSM 15272</name>
    <dbReference type="NCBI Taxonomy" id="585531"/>
    <lineage>
        <taxon>Bacteria</taxon>
        <taxon>Bacillati</taxon>
        <taxon>Actinomycetota</taxon>
        <taxon>Actinomycetes</taxon>
        <taxon>Propionibacteriales</taxon>
        <taxon>Nocardioidaceae</taxon>
        <taxon>Aeromicrobium</taxon>
    </lineage>
</organism>
<dbReference type="SUPFAM" id="SSF161098">
    <property type="entry name" value="MetI-like"/>
    <property type="match status" value="1"/>
</dbReference>
<keyword evidence="12" id="KW-1185">Reference proteome</keyword>
<dbReference type="HOGENOM" id="CLU_019602_1_0_11"/>
<keyword evidence="6" id="KW-0029">Amino-acid transport</keyword>
<evidence type="ECO:0000256" key="7">
    <source>
        <dbReference type="ARBA" id="ARBA00022989"/>
    </source>
</evidence>
<gene>
    <name evidence="11" type="ORF">HMPREF0063_10679</name>
</gene>
<keyword evidence="4" id="KW-1003">Cell membrane</keyword>
<feature type="domain" description="ABC transmembrane type-1" evidence="10">
    <location>
        <begin position="15"/>
        <end position="208"/>
    </location>
</feature>
<feature type="transmembrane region" description="Helical" evidence="9">
    <location>
        <begin position="183"/>
        <end position="207"/>
    </location>
</feature>
<evidence type="ECO:0000256" key="8">
    <source>
        <dbReference type="ARBA" id="ARBA00023136"/>
    </source>
</evidence>
<evidence type="ECO:0000256" key="6">
    <source>
        <dbReference type="ARBA" id="ARBA00022970"/>
    </source>
</evidence>
<protein>
    <submittedName>
        <fullName evidence="11">ABC transporter, permease protein</fullName>
    </submittedName>
</protein>
<feature type="transmembrane region" description="Helical" evidence="9">
    <location>
        <begin position="79"/>
        <end position="100"/>
    </location>
</feature>
<dbReference type="Pfam" id="PF00528">
    <property type="entry name" value="BPD_transp_1"/>
    <property type="match status" value="1"/>
</dbReference>
<feature type="transmembrane region" description="Helical" evidence="9">
    <location>
        <begin position="53"/>
        <end position="73"/>
    </location>
</feature>
<dbReference type="EMBL" id="ACLF03000003">
    <property type="protein sequence ID" value="EFQ83963.1"/>
    <property type="molecule type" value="Genomic_DNA"/>
</dbReference>
<reference evidence="11" key="1">
    <citation type="submission" date="2010-08" db="EMBL/GenBank/DDBJ databases">
        <authorList>
            <person name="Muzny D."/>
            <person name="Qin X."/>
            <person name="Buhay C."/>
            <person name="Dugan-Rocha S."/>
            <person name="Ding Y."/>
            <person name="Chen G."/>
            <person name="Hawes A."/>
            <person name="Holder M."/>
            <person name="Jhangiani S."/>
            <person name="Johnson A."/>
            <person name="Khan Z."/>
            <person name="Li Z."/>
            <person name="Liu W."/>
            <person name="Liu X."/>
            <person name="Perez L."/>
            <person name="Shen H."/>
            <person name="Wang Q."/>
            <person name="Watt J."/>
            <person name="Xi L."/>
            <person name="Xin Y."/>
            <person name="Zhou J."/>
            <person name="Deng J."/>
            <person name="Jiang H."/>
            <person name="Liu Y."/>
            <person name="Qu J."/>
            <person name="Song X.-Z."/>
            <person name="Zhang L."/>
            <person name="Villasana D."/>
            <person name="Johnson A."/>
            <person name="Liu J."/>
            <person name="Liyanage D."/>
            <person name="Lorensuhewa L."/>
            <person name="Robinson T."/>
            <person name="Song A."/>
            <person name="Song B.-B."/>
            <person name="Dinh H."/>
            <person name="Thornton R."/>
            <person name="Coyle M."/>
            <person name="Francisco L."/>
            <person name="Jackson L."/>
            <person name="Javaid M."/>
            <person name="Korchina V."/>
            <person name="Kovar C."/>
            <person name="Mata R."/>
            <person name="Mathew T."/>
            <person name="Ngo R."/>
            <person name="Nguyen L."/>
            <person name="Nguyen N."/>
            <person name="Okwuonu G."/>
            <person name="Ongeri F."/>
            <person name="Pham C."/>
            <person name="Simmons D."/>
            <person name="Wilczek-Boney K."/>
            <person name="Hale W."/>
            <person name="Jakkamsetti A."/>
            <person name="Pham P."/>
            <person name="Ruth R."/>
            <person name="San Lucas F."/>
            <person name="Warren J."/>
            <person name="Zhang J."/>
            <person name="Zhao Z."/>
            <person name="Zhou C."/>
            <person name="Zhu D."/>
            <person name="Lee S."/>
            <person name="Bess C."/>
            <person name="Blankenburg K."/>
            <person name="Forbes L."/>
            <person name="Fu Q."/>
            <person name="Gubbala S."/>
            <person name="Hirani K."/>
            <person name="Jayaseelan J.C."/>
            <person name="Lara F."/>
            <person name="Munidasa M."/>
            <person name="Palculict T."/>
            <person name="Patil S."/>
            <person name="Pu L.-L."/>
            <person name="Saada N."/>
            <person name="Tang L."/>
            <person name="Weissenberger G."/>
            <person name="Zhu Y."/>
            <person name="Hemphill L."/>
            <person name="Shang Y."/>
            <person name="Youmans B."/>
            <person name="Ayvaz T."/>
            <person name="Ross M."/>
            <person name="Santibanez J."/>
            <person name="Aqrawi P."/>
            <person name="Gross S."/>
            <person name="Joshi V."/>
            <person name="Fowler G."/>
            <person name="Nazareth L."/>
            <person name="Reid J."/>
            <person name="Worley K."/>
            <person name="Petrosino J."/>
            <person name="Highlander S."/>
            <person name="Gibbs R."/>
        </authorList>
    </citation>
    <scope>NUCLEOTIDE SEQUENCE [LARGE SCALE GENOMIC DNA]</scope>
    <source>
        <strain evidence="11">DSM 15272</strain>
    </source>
</reference>
<dbReference type="eggNOG" id="COG0765">
    <property type="taxonomic scope" value="Bacteria"/>
</dbReference>
<evidence type="ECO:0000313" key="11">
    <source>
        <dbReference type="EMBL" id="EFQ83963.1"/>
    </source>
</evidence>
<comment type="similarity">
    <text evidence="2">Belongs to the binding-protein-dependent transport system permease family. HisMQ subfamily.</text>
</comment>
<dbReference type="GO" id="GO:0022857">
    <property type="term" value="F:transmembrane transporter activity"/>
    <property type="evidence" value="ECO:0007669"/>
    <property type="project" value="InterPro"/>
</dbReference>
<evidence type="ECO:0000256" key="5">
    <source>
        <dbReference type="ARBA" id="ARBA00022692"/>
    </source>
</evidence>
<evidence type="ECO:0000256" key="3">
    <source>
        <dbReference type="ARBA" id="ARBA00022448"/>
    </source>
</evidence>
<dbReference type="InterPro" id="IPR035906">
    <property type="entry name" value="MetI-like_sf"/>
</dbReference>
<dbReference type="InterPro" id="IPR043429">
    <property type="entry name" value="ArtM/GltK/GlnP/TcyL/YhdX-like"/>
</dbReference>